<evidence type="ECO:0008006" key="5">
    <source>
        <dbReference type="Google" id="ProtNLM"/>
    </source>
</evidence>
<feature type="compositionally biased region" description="Pro residues" evidence="1">
    <location>
        <begin position="63"/>
        <end position="72"/>
    </location>
</feature>
<dbReference type="RefSeq" id="WP_091075051.1">
    <property type="nucleotide sequence ID" value="NZ_LT629799.1"/>
</dbReference>
<feature type="compositionally biased region" description="Low complexity" evidence="1">
    <location>
        <begin position="73"/>
        <end position="86"/>
    </location>
</feature>
<dbReference type="EMBL" id="LT629799">
    <property type="protein sequence ID" value="SDU96358.1"/>
    <property type="molecule type" value="Genomic_DNA"/>
</dbReference>
<dbReference type="AlphaFoldDB" id="A0A1H2MTS1"/>
<dbReference type="OrthoDB" id="3825221at2"/>
<feature type="chain" id="PRO_5038654153" description="PknH-like extracellular domain-containing protein" evidence="2">
    <location>
        <begin position="18"/>
        <end position="256"/>
    </location>
</feature>
<proteinExistence type="predicted"/>
<accession>A0A1H2MTS1</accession>
<evidence type="ECO:0000256" key="1">
    <source>
        <dbReference type="SAM" id="MobiDB-lite"/>
    </source>
</evidence>
<sequence length="256" mass="25707">MSSRGRLAALGALGATAALLLGACSPPGPEAPVSPTASGPATSSPTASAVTPGPAEPTTTNTLPPPPEPSGPAPSTAGPLSAASLPVPDGWRTVEPPGNDEIGQPGNGTWVQALDPRYAAQGAMAVGCADVTRDDYPDPVVALEGGYESSAGDPGVGLALEFGDEAQAQRFWRTYVVGVRACSGATDGISTSGVREPATAGGQGLVDRRTDETQEPSDWSEAGTVRGRRVVLLNLADPDHRIGDGSLEALLARIPA</sequence>
<keyword evidence="2" id="KW-0732">Signal</keyword>
<keyword evidence="4" id="KW-1185">Reference proteome</keyword>
<feature type="region of interest" description="Disordered" evidence="1">
    <location>
        <begin position="21"/>
        <end position="108"/>
    </location>
</feature>
<reference evidence="4" key="1">
    <citation type="submission" date="2016-10" db="EMBL/GenBank/DDBJ databases">
        <authorList>
            <person name="Varghese N."/>
            <person name="Submissions S."/>
        </authorList>
    </citation>
    <scope>NUCLEOTIDE SEQUENCE [LARGE SCALE GENOMIC DNA]</scope>
    <source>
        <strain evidence="4">DSM 21743</strain>
    </source>
</reference>
<name>A0A1H2MTS1_9ACTN</name>
<dbReference type="PROSITE" id="PS51257">
    <property type="entry name" value="PROKAR_LIPOPROTEIN"/>
    <property type="match status" value="1"/>
</dbReference>
<feature type="signal peptide" evidence="2">
    <location>
        <begin position="1"/>
        <end position="17"/>
    </location>
</feature>
<dbReference type="Proteomes" id="UP000198825">
    <property type="component" value="Chromosome I"/>
</dbReference>
<feature type="compositionally biased region" description="Low complexity" evidence="1">
    <location>
        <begin position="33"/>
        <end position="62"/>
    </location>
</feature>
<dbReference type="STRING" id="546874.SAMN04488544_2662"/>
<evidence type="ECO:0000313" key="3">
    <source>
        <dbReference type="EMBL" id="SDU96358.1"/>
    </source>
</evidence>
<gene>
    <name evidence="3" type="ORF">SAMN04488544_2662</name>
</gene>
<feature type="region of interest" description="Disordered" evidence="1">
    <location>
        <begin position="191"/>
        <end position="222"/>
    </location>
</feature>
<protein>
    <recommendedName>
        <fullName evidence="5">PknH-like extracellular domain-containing protein</fullName>
    </recommendedName>
</protein>
<organism evidence="3 4">
    <name type="scientific">Microlunatus sagamiharensis</name>
    <dbReference type="NCBI Taxonomy" id="546874"/>
    <lineage>
        <taxon>Bacteria</taxon>
        <taxon>Bacillati</taxon>
        <taxon>Actinomycetota</taxon>
        <taxon>Actinomycetes</taxon>
        <taxon>Propionibacteriales</taxon>
        <taxon>Propionibacteriaceae</taxon>
        <taxon>Microlunatus</taxon>
    </lineage>
</organism>
<evidence type="ECO:0000313" key="4">
    <source>
        <dbReference type="Proteomes" id="UP000198825"/>
    </source>
</evidence>
<evidence type="ECO:0000256" key="2">
    <source>
        <dbReference type="SAM" id="SignalP"/>
    </source>
</evidence>